<gene>
    <name evidence="1" type="ORF">K4L44_16745</name>
</gene>
<evidence type="ECO:0000313" key="1">
    <source>
        <dbReference type="EMBL" id="QZE14149.1"/>
    </source>
</evidence>
<reference evidence="1" key="1">
    <citation type="submission" date="2021-08" db="EMBL/GenBank/DDBJ databases">
        <title>Novel anaerobic bacterium isolated from sea squirt in East Sea, Republic of Korea.</title>
        <authorList>
            <person name="Nguyen T.H."/>
            <person name="Li Z."/>
            <person name="Lee Y.-J."/>
            <person name="Ko J."/>
            <person name="Kim S.-G."/>
        </authorList>
    </citation>
    <scope>NUCLEOTIDE SEQUENCE</scope>
    <source>
        <strain evidence="1">KCTC 25031</strain>
    </source>
</reference>
<keyword evidence="2" id="KW-1185">Reference proteome</keyword>
<name>A0AC61NNR7_9BACT</name>
<keyword evidence="1" id="KW-0449">Lipoprotein</keyword>
<protein>
    <submittedName>
        <fullName evidence="1">Gliding motility lipoprotein GldH</fullName>
    </submittedName>
</protein>
<organism evidence="1 2">
    <name type="scientific">Halosquirtibacter laminarini</name>
    <dbReference type="NCBI Taxonomy" id="3374600"/>
    <lineage>
        <taxon>Bacteria</taxon>
        <taxon>Pseudomonadati</taxon>
        <taxon>Bacteroidota</taxon>
        <taxon>Bacteroidia</taxon>
        <taxon>Marinilabiliales</taxon>
        <taxon>Prolixibacteraceae</taxon>
        <taxon>Halosquirtibacter</taxon>
    </lineage>
</organism>
<accession>A0AC61NNR7</accession>
<dbReference type="Proteomes" id="UP000826212">
    <property type="component" value="Chromosome"/>
</dbReference>
<dbReference type="EMBL" id="CP081303">
    <property type="protein sequence ID" value="QZE14149.1"/>
    <property type="molecule type" value="Genomic_DNA"/>
</dbReference>
<proteinExistence type="predicted"/>
<sequence length="165" mass="18822">MMRNILLFLVTSTLIACFSSCSNNSIYDSYYTIEDGEWHQDSLVVFKPHISNNDLAYDMDITIRNTNSYIYSNLWLFVKTISPKGKVFNDTLEVTMADLRGKWIGRGLGDTFELKYPFKENTLLPDTGNYCIQIIQGMRSDNGYIEGISDIGLKIELTDIESGKE</sequence>
<evidence type="ECO:0000313" key="2">
    <source>
        <dbReference type="Proteomes" id="UP000826212"/>
    </source>
</evidence>